<comment type="caution">
    <text evidence="3">The sequence shown here is derived from an EMBL/GenBank/DDBJ whole genome shotgun (WGS) entry which is preliminary data.</text>
</comment>
<dbReference type="CDD" id="cd06530">
    <property type="entry name" value="S26_SPase_I"/>
    <property type="match status" value="1"/>
</dbReference>
<reference evidence="3" key="2">
    <citation type="journal article" date="2014" name="ISME J.">
        <title>Microbial stratification in low pH oxic and suboxic macroscopic growths along an acid mine drainage.</title>
        <authorList>
            <person name="Mendez-Garcia C."/>
            <person name="Mesa V."/>
            <person name="Sprenger R.R."/>
            <person name="Richter M."/>
            <person name="Diez M.S."/>
            <person name="Solano J."/>
            <person name="Bargiela R."/>
            <person name="Golyshina O.V."/>
            <person name="Manteca A."/>
            <person name="Ramos J.L."/>
            <person name="Gallego J.R."/>
            <person name="Llorente I."/>
            <person name="Martins Dos Santos V.A."/>
            <person name="Jensen O.N."/>
            <person name="Pelaez A.I."/>
            <person name="Sanchez J."/>
            <person name="Ferrer M."/>
        </authorList>
    </citation>
    <scope>NUCLEOTIDE SEQUENCE</scope>
</reference>
<organism evidence="3">
    <name type="scientific">mine drainage metagenome</name>
    <dbReference type="NCBI Taxonomy" id="410659"/>
    <lineage>
        <taxon>unclassified sequences</taxon>
        <taxon>metagenomes</taxon>
        <taxon>ecological metagenomes</taxon>
    </lineage>
</organism>
<evidence type="ECO:0000256" key="2">
    <source>
        <dbReference type="SAM" id="MobiDB-lite"/>
    </source>
</evidence>
<dbReference type="GO" id="GO:0006465">
    <property type="term" value="P:signal peptide processing"/>
    <property type="evidence" value="ECO:0007669"/>
    <property type="project" value="InterPro"/>
</dbReference>
<dbReference type="SUPFAM" id="SSF51306">
    <property type="entry name" value="LexA/Signal peptidase"/>
    <property type="match status" value="1"/>
</dbReference>
<protein>
    <submittedName>
        <fullName evidence="3">Signal peptidase I</fullName>
    </submittedName>
</protein>
<feature type="non-terminal residue" evidence="3">
    <location>
        <position position="1"/>
    </location>
</feature>
<feature type="compositionally biased region" description="Basic and acidic residues" evidence="2">
    <location>
        <begin position="122"/>
        <end position="140"/>
    </location>
</feature>
<dbReference type="AlphaFoldDB" id="T0ZRG1"/>
<sequence length="140" mass="15913">SWGWRILRWVRSRRFVVEDESLVPLLLPGDRVRVDPRAYRSRVPRPGEIVVLSDPEHLVGWLIKKVDEVTPPAPEEGGGEVLVSVVGINPQASRDSRRFGPVPIARILGQAYFRYFPASRRGPLDGRDRREGPPEPSMER</sequence>
<evidence type="ECO:0000313" key="3">
    <source>
        <dbReference type="EMBL" id="EQD47062.1"/>
    </source>
</evidence>
<feature type="region of interest" description="Disordered" evidence="2">
    <location>
        <begin position="118"/>
        <end position="140"/>
    </location>
</feature>
<dbReference type="PANTHER" id="PTHR43390:SF1">
    <property type="entry name" value="CHLOROPLAST PROCESSING PEPTIDASE"/>
    <property type="match status" value="1"/>
</dbReference>
<dbReference type="InterPro" id="IPR000223">
    <property type="entry name" value="Pept_S26A_signal_pept_1"/>
</dbReference>
<dbReference type="InterPro" id="IPR019533">
    <property type="entry name" value="Peptidase_S26"/>
</dbReference>
<proteinExistence type="inferred from homology"/>
<dbReference type="PANTHER" id="PTHR43390">
    <property type="entry name" value="SIGNAL PEPTIDASE I"/>
    <property type="match status" value="1"/>
</dbReference>
<reference evidence="3" key="1">
    <citation type="submission" date="2013-08" db="EMBL/GenBank/DDBJ databases">
        <authorList>
            <person name="Mendez C."/>
            <person name="Richter M."/>
            <person name="Ferrer M."/>
            <person name="Sanchez J."/>
        </authorList>
    </citation>
    <scope>NUCLEOTIDE SEQUENCE</scope>
</reference>
<dbReference type="GO" id="GO:0016020">
    <property type="term" value="C:membrane"/>
    <property type="evidence" value="ECO:0007669"/>
    <property type="project" value="InterPro"/>
</dbReference>
<comment type="similarity">
    <text evidence="1">Belongs to the peptidase S26 family.</text>
</comment>
<accession>T0ZRG1</accession>
<dbReference type="GO" id="GO:0004252">
    <property type="term" value="F:serine-type endopeptidase activity"/>
    <property type="evidence" value="ECO:0007669"/>
    <property type="project" value="InterPro"/>
</dbReference>
<dbReference type="Gene3D" id="2.10.109.10">
    <property type="entry name" value="Umud Fragment, subunit A"/>
    <property type="match status" value="1"/>
</dbReference>
<dbReference type="InterPro" id="IPR036286">
    <property type="entry name" value="LexA/Signal_pep-like_sf"/>
</dbReference>
<dbReference type="EMBL" id="AUZY01008191">
    <property type="protein sequence ID" value="EQD47062.1"/>
    <property type="molecule type" value="Genomic_DNA"/>
</dbReference>
<name>T0ZRG1_9ZZZZ</name>
<evidence type="ECO:0000256" key="1">
    <source>
        <dbReference type="ARBA" id="ARBA00009370"/>
    </source>
</evidence>
<gene>
    <name evidence="3" type="ORF">B1B_12502</name>
</gene>